<feature type="region of interest" description="Disordered" evidence="1">
    <location>
        <begin position="1"/>
        <end position="83"/>
    </location>
</feature>
<feature type="compositionally biased region" description="Polar residues" evidence="1">
    <location>
        <begin position="1"/>
        <end position="16"/>
    </location>
</feature>
<reference evidence="2" key="1">
    <citation type="journal article" date="2023" name="Mol. Phylogenet. Evol.">
        <title>Genome-scale phylogeny and comparative genomics of the fungal order Sordariales.</title>
        <authorList>
            <person name="Hensen N."/>
            <person name="Bonometti L."/>
            <person name="Westerberg I."/>
            <person name="Brannstrom I.O."/>
            <person name="Guillou S."/>
            <person name="Cros-Aarteil S."/>
            <person name="Calhoun S."/>
            <person name="Haridas S."/>
            <person name="Kuo A."/>
            <person name="Mondo S."/>
            <person name="Pangilinan J."/>
            <person name="Riley R."/>
            <person name="LaButti K."/>
            <person name="Andreopoulos B."/>
            <person name="Lipzen A."/>
            <person name="Chen C."/>
            <person name="Yan M."/>
            <person name="Daum C."/>
            <person name="Ng V."/>
            <person name="Clum A."/>
            <person name="Steindorff A."/>
            <person name="Ohm R.A."/>
            <person name="Martin F."/>
            <person name="Silar P."/>
            <person name="Natvig D.O."/>
            <person name="Lalanne C."/>
            <person name="Gautier V."/>
            <person name="Ament-Velasquez S.L."/>
            <person name="Kruys A."/>
            <person name="Hutchinson M.I."/>
            <person name="Powell A.J."/>
            <person name="Barry K."/>
            <person name="Miller A.N."/>
            <person name="Grigoriev I.V."/>
            <person name="Debuchy R."/>
            <person name="Gladieux P."/>
            <person name="Hiltunen Thoren M."/>
            <person name="Johannesson H."/>
        </authorList>
    </citation>
    <scope>NUCLEOTIDE SEQUENCE</scope>
    <source>
        <strain evidence="2">SMH4131-1</strain>
    </source>
</reference>
<organism evidence="2 3">
    <name type="scientific">Cercophora scortea</name>
    <dbReference type="NCBI Taxonomy" id="314031"/>
    <lineage>
        <taxon>Eukaryota</taxon>
        <taxon>Fungi</taxon>
        <taxon>Dikarya</taxon>
        <taxon>Ascomycota</taxon>
        <taxon>Pezizomycotina</taxon>
        <taxon>Sordariomycetes</taxon>
        <taxon>Sordariomycetidae</taxon>
        <taxon>Sordariales</taxon>
        <taxon>Lasiosphaeriaceae</taxon>
        <taxon>Cercophora</taxon>
    </lineage>
</organism>
<dbReference type="EMBL" id="JAUEPO010000003">
    <property type="protein sequence ID" value="KAK3327655.1"/>
    <property type="molecule type" value="Genomic_DNA"/>
</dbReference>
<name>A0AAE0IM96_9PEZI</name>
<evidence type="ECO:0000256" key="1">
    <source>
        <dbReference type="SAM" id="MobiDB-lite"/>
    </source>
</evidence>
<sequence>MPSRTTGHSYTSTSNHPDFGWFPRKNRPMSPSASEQTEPSYVESPHRHRRHSQMGVEAKETKKPSRKAKRKPSEPQEPGPWSVWIPHAQDARFFYRARLKPDGEYEYEFSEGYSLATSRTMPVYTYTMPSPPAPTMPYVGITADWQTTDAGPPETAMAPIPETLDRAQDYAPQNAVALVRRPPPLAGKDDKFSPSMAVVPAGRRETDHHRPKRPRQPTFLMIAPWFAHSKKLGNKVKSEKEINVHSNNRVKVWLKDIDVAEPGLVEWDRLSS</sequence>
<comment type="caution">
    <text evidence="2">The sequence shown here is derived from an EMBL/GenBank/DDBJ whole genome shotgun (WGS) entry which is preliminary data.</text>
</comment>
<protein>
    <submittedName>
        <fullName evidence="2">Uncharacterized protein</fullName>
    </submittedName>
</protein>
<evidence type="ECO:0000313" key="2">
    <source>
        <dbReference type="EMBL" id="KAK3327655.1"/>
    </source>
</evidence>
<reference evidence="2" key="2">
    <citation type="submission" date="2023-06" db="EMBL/GenBank/DDBJ databases">
        <authorList>
            <consortium name="Lawrence Berkeley National Laboratory"/>
            <person name="Haridas S."/>
            <person name="Hensen N."/>
            <person name="Bonometti L."/>
            <person name="Westerberg I."/>
            <person name="Brannstrom I.O."/>
            <person name="Guillou S."/>
            <person name="Cros-Aarteil S."/>
            <person name="Calhoun S."/>
            <person name="Kuo A."/>
            <person name="Mondo S."/>
            <person name="Pangilinan J."/>
            <person name="Riley R."/>
            <person name="Labutti K."/>
            <person name="Andreopoulos B."/>
            <person name="Lipzen A."/>
            <person name="Chen C."/>
            <person name="Yanf M."/>
            <person name="Daum C."/>
            <person name="Ng V."/>
            <person name="Clum A."/>
            <person name="Steindorff A."/>
            <person name="Ohm R."/>
            <person name="Martin F."/>
            <person name="Silar P."/>
            <person name="Natvig D."/>
            <person name="Lalanne C."/>
            <person name="Gautier V."/>
            <person name="Ament-Velasquez S.L."/>
            <person name="Kruys A."/>
            <person name="Hutchinson M.I."/>
            <person name="Powell A.J."/>
            <person name="Barry K."/>
            <person name="Miller A.N."/>
            <person name="Grigoriev I.V."/>
            <person name="Debuchy R."/>
            <person name="Gladieux P."/>
            <person name="Thoren M.H."/>
            <person name="Johannesson H."/>
        </authorList>
    </citation>
    <scope>NUCLEOTIDE SEQUENCE</scope>
    <source>
        <strain evidence="2">SMH4131-1</strain>
    </source>
</reference>
<dbReference type="Proteomes" id="UP001286456">
    <property type="component" value="Unassembled WGS sequence"/>
</dbReference>
<keyword evidence="3" id="KW-1185">Reference proteome</keyword>
<gene>
    <name evidence="2" type="ORF">B0T19DRAFT_169633</name>
</gene>
<evidence type="ECO:0000313" key="3">
    <source>
        <dbReference type="Proteomes" id="UP001286456"/>
    </source>
</evidence>
<dbReference type="AlphaFoldDB" id="A0AAE0IM96"/>
<feature type="compositionally biased region" description="Polar residues" evidence="1">
    <location>
        <begin position="29"/>
        <end position="39"/>
    </location>
</feature>
<accession>A0AAE0IM96</accession>
<proteinExistence type="predicted"/>